<dbReference type="GO" id="GO:0008171">
    <property type="term" value="F:O-methyltransferase activity"/>
    <property type="evidence" value="ECO:0007669"/>
    <property type="project" value="InterPro"/>
</dbReference>
<keyword evidence="2 6" id="KW-0808">Transferase</keyword>
<dbReference type="SUPFAM" id="SSF46785">
    <property type="entry name" value="Winged helix' DNA-binding domain"/>
    <property type="match status" value="1"/>
</dbReference>
<keyword evidence="7" id="KW-1185">Reference proteome</keyword>
<evidence type="ECO:0000256" key="4">
    <source>
        <dbReference type="PIRSR" id="PIRSR005739-1"/>
    </source>
</evidence>
<evidence type="ECO:0000256" key="3">
    <source>
        <dbReference type="ARBA" id="ARBA00022691"/>
    </source>
</evidence>
<dbReference type="PANTHER" id="PTHR43712:SF17">
    <property type="entry name" value="O-METHYLTRANSFERASE"/>
    <property type="match status" value="1"/>
</dbReference>
<dbReference type="InterPro" id="IPR029063">
    <property type="entry name" value="SAM-dependent_MTases_sf"/>
</dbReference>
<gene>
    <name evidence="6" type="primary">omtB</name>
    <name evidence="6" type="ORF">CTA1_1384</name>
</gene>
<dbReference type="GO" id="GO:0032259">
    <property type="term" value="P:methylation"/>
    <property type="evidence" value="ECO:0007669"/>
    <property type="project" value="UniProtKB-KW"/>
</dbReference>
<dbReference type="InterPro" id="IPR036390">
    <property type="entry name" value="WH_DNA-bd_sf"/>
</dbReference>
<dbReference type="Gene3D" id="3.40.50.150">
    <property type="entry name" value="Vaccinia Virus protein VP39"/>
    <property type="match status" value="1"/>
</dbReference>
<organism evidence="6 7">
    <name type="scientific">Colletotrichum tanaceti</name>
    <dbReference type="NCBI Taxonomy" id="1306861"/>
    <lineage>
        <taxon>Eukaryota</taxon>
        <taxon>Fungi</taxon>
        <taxon>Dikarya</taxon>
        <taxon>Ascomycota</taxon>
        <taxon>Pezizomycotina</taxon>
        <taxon>Sordariomycetes</taxon>
        <taxon>Hypocreomycetidae</taxon>
        <taxon>Glomerellales</taxon>
        <taxon>Glomerellaceae</taxon>
        <taxon>Colletotrichum</taxon>
        <taxon>Colletotrichum destructivum species complex</taxon>
    </lineage>
</organism>
<dbReference type="SUPFAM" id="SSF53335">
    <property type="entry name" value="S-adenosyl-L-methionine-dependent methyltransferases"/>
    <property type="match status" value="1"/>
</dbReference>
<dbReference type="AlphaFoldDB" id="A0A4U6X708"/>
<feature type="active site" description="Proton acceptor" evidence="4">
    <location>
        <position position="309"/>
    </location>
</feature>
<proteinExistence type="predicted"/>
<dbReference type="OrthoDB" id="3340390at2759"/>
<feature type="domain" description="O-methyltransferase C-terminal" evidence="5">
    <location>
        <begin position="175"/>
        <end position="380"/>
    </location>
</feature>
<evidence type="ECO:0000259" key="5">
    <source>
        <dbReference type="Pfam" id="PF00891"/>
    </source>
</evidence>
<evidence type="ECO:0000256" key="1">
    <source>
        <dbReference type="ARBA" id="ARBA00022603"/>
    </source>
</evidence>
<keyword evidence="1 6" id="KW-0489">Methyltransferase</keyword>
<evidence type="ECO:0000256" key="2">
    <source>
        <dbReference type="ARBA" id="ARBA00022679"/>
    </source>
</evidence>
<sequence length="407" mass="45463">MSANLENEGKDAGKFFLQRIRGIDSQSFENEGDRVKALLELYAVLARLESPWETLIRLSMIQPALGAALTICKDLQLFEKWSKTGAEALTSGQLAEVVGGSCEPDLLYRLLRLLASNHLIEETSVGSFKQTQFSLAITAPVFDGLISTFNGMTLPLYAKMADFFAETGYKNPQDSEQTVFQYAHGWSGDLWSYFKAHPEKQQQFSAIQQTISAQQPAWTDIFPVHTLLEADSGLPLGPLLVDVGGSTGHDLLKFHKAYPETAPLLYLEDLESVIEKAELPESINKIPYDFFSPQPVVGARAYFMHSVLHDWSDEPARKILEMQRIAMTPGFSKLLIHDHIVPESLAHPQATAFDLQMMAMVAGQERSEKHWRALLESVGLRIVRIWTLESAVHSIIEAEVTIQPEGY</sequence>
<name>A0A4U6X708_9PEZI</name>
<protein>
    <submittedName>
        <fullName evidence="6">Demethylsterigmatocystin 6-O-methyltransferase</fullName>
    </submittedName>
</protein>
<dbReference type="PROSITE" id="PS51683">
    <property type="entry name" value="SAM_OMT_II"/>
    <property type="match status" value="1"/>
</dbReference>
<comment type="caution">
    <text evidence="6">The sequence shown here is derived from an EMBL/GenBank/DDBJ whole genome shotgun (WGS) entry which is preliminary data.</text>
</comment>
<dbReference type="InterPro" id="IPR016461">
    <property type="entry name" value="COMT-like"/>
</dbReference>
<dbReference type="InterPro" id="IPR001077">
    <property type="entry name" value="COMT_C"/>
</dbReference>
<dbReference type="Pfam" id="PF00891">
    <property type="entry name" value="Methyltransf_2"/>
    <property type="match status" value="1"/>
</dbReference>
<dbReference type="Gene3D" id="1.10.10.10">
    <property type="entry name" value="Winged helix-like DNA-binding domain superfamily/Winged helix DNA-binding domain"/>
    <property type="match status" value="1"/>
</dbReference>
<dbReference type="Proteomes" id="UP000310108">
    <property type="component" value="Unassembled WGS sequence"/>
</dbReference>
<dbReference type="EMBL" id="PJEX01000324">
    <property type="protein sequence ID" value="TKW51250.1"/>
    <property type="molecule type" value="Genomic_DNA"/>
</dbReference>
<dbReference type="PIRSF" id="PIRSF005739">
    <property type="entry name" value="O-mtase"/>
    <property type="match status" value="1"/>
</dbReference>
<dbReference type="InterPro" id="IPR036388">
    <property type="entry name" value="WH-like_DNA-bd_sf"/>
</dbReference>
<dbReference type="PANTHER" id="PTHR43712">
    <property type="entry name" value="PUTATIVE (AFU_ORTHOLOGUE AFUA_4G14580)-RELATED"/>
    <property type="match status" value="1"/>
</dbReference>
<keyword evidence="3" id="KW-0949">S-adenosyl-L-methionine</keyword>
<accession>A0A4U6X708</accession>
<evidence type="ECO:0000313" key="7">
    <source>
        <dbReference type="Proteomes" id="UP000310108"/>
    </source>
</evidence>
<evidence type="ECO:0000313" key="6">
    <source>
        <dbReference type="EMBL" id="TKW51250.1"/>
    </source>
</evidence>
<reference evidence="6 7" key="1">
    <citation type="journal article" date="2019" name="PLoS ONE">
        <title>Comparative genome analysis indicates high evolutionary potential of pathogenicity genes in Colletotrichum tanaceti.</title>
        <authorList>
            <person name="Lelwala R.V."/>
            <person name="Korhonen P.K."/>
            <person name="Young N.D."/>
            <person name="Scott J.B."/>
            <person name="Ades P.A."/>
            <person name="Gasser R.B."/>
            <person name="Taylor P.W.J."/>
        </authorList>
    </citation>
    <scope>NUCLEOTIDE SEQUENCE [LARGE SCALE GENOMIC DNA]</scope>
    <source>
        <strain evidence="6">BRIP57314</strain>
    </source>
</reference>